<dbReference type="PANTHER" id="PTHR21621">
    <property type="entry name" value="RIBOSOMAL PROTEIN S6 MODIFICATION PROTEIN"/>
    <property type="match status" value="1"/>
</dbReference>
<protein>
    <recommendedName>
        <fullName evidence="2">ATP-grasp domain-containing protein</fullName>
    </recommendedName>
</protein>
<dbReference type="SUPFAM" id="SSF56059">
    <property type="entry name" value="Glutathione synthetase ATP-binding domain-like"/>
    <property type="match status" value="1"/>
</dbReference>
<dbReference type="GO" id="GO:0009432">
    <property type="term" value="P:SOS response"/>
    <property type="evidence" value="ECO:0007669"/>
    <property type="project" value="TreeGrafter"/>
</dbReference>
<evidence type="ECO:0000313" key="3">
    <source>
        <dbReference type="EMBL" id="MBT9317726.1"/>
    </source>
</evidence>
<dbReference type="Gene3D" id="3.30.470.20">
    <property type="entry name" value="ATP-grasp fold, B domain"/>
    <property type="match status" value="1"/>
</dbReference>
<evidence type="ECO:0000256" key="1">
    <source>
        <dbReference type="PROSITE-ProRule" id="PRU00409"/>
    </source>
</evidence>
<dbReference type="GO" id="GO:0046872">
    <property type="term" value="F:metal ion binding"/>
    <property type="evidence" value="ECO:0007669"/>
    <property type="project" value="InterPro"/>
</dbReference>
<name>A0A947GS01_9CYAN</name>
<dbReference type="RefSeq" id="WP_215610791.1">
    <property type="nucleotide sequence ID" value="NZ_JADOES010000057.1"/>
</dbReference>
<dbReference type="Pfam" id="PF08443">
    <property type="entry name" value="RimK"/>
    <property type="match status" value="1"/>
</dbReference>
<keyword evidence="1" id="KW-0067">ATP-binding</keyword>
<evidence type="ECO:0000313" key="4">
    <source>
        <dbReference type="Proteomes" id="UP000717364"/>
    </source>
</evidence>
<dbReference type="PANTHER" id="PTHR21621:SF0">
    <property type="entry name" value="BETA-CITRYLGLUTAMATE SYNTHASE B-RELATED"/>
    <property type="match status" value="1"/>
</dbReference>
<reference evidence="3" key="2">
    <citation type="journal article" date="2021" name="Mar. Drugs">
        <title>Genome Reduction and Secondary Metabolism of the Marine Sponge-Associated Cyanobacterium Leptothoe.</title>
        <authorList>
            <person name="Konstantinou D."/>
            <person name="Popin R.V."/>
            <person name="Fewer D.P."/>
            <person name="Sivonen K."/>
            <person name="Gkelis S."/>
        </authorList>
    </citation>
    <scope>NUCLEOTIDE SEQUENCE</scope>
    <source>
        <strain evidence="3">TAU-MAC 1115</strain>
    </source>
</reference>
<dbReference type="InterPro" id="IPR011761">
    <property type="entry name" value="ATP-grasp"/>
</dbReference>
<accession>A0A947GS01</accession>
<dbReference type="PROSITE" id="PS50975">
    <property type="entry name" value="ATP_GRASP"/>
    <property type="match status" value="1"/>
</dbReference>
<comment type="caution">
    <text evidence="3">The sequence shown here is derived from an EMBL/GenBank/DDBJ whole genome shotgun (WGS) entry which is preliminary data.</text>
</comment>
<dbReference type="GO" id="GO:0005524">
    <property type="term" value="F:ATP binding"/>
    <property type="evidence" value="ECO:0007669"/>
    <property type="project" value="UniProtKB-UniRule"/>
</dbReference>
<dbReference type="InterPro" id="IPR013651">
    <property type="entry name" value="ATP-grasp_RimK-type"/>
</dbReference>
<dbReference type="Proteomes" id="UP000717364">
    <property type="component" value="Unassembled WGS sequence"/>
</dbReference>
<keyword evidence="4" id="KW-1185">Reference proteome</keyword>
<feature type="domain" description="ATP-grasp" evidence="2">
    <location>
        <begin position="122"/>
        <end position="292"/>
    </location>
</feature>
<dbReference type="EMBL" id="JADOES010000057">
    <property type="protein sequence ID" value="MBT9317726.1"/>
    <property type="molecule type" value="Genomic_DNA"/>
</dbReference>
<dbReference type="AlphaFoldDB" id="A0A947GS01"/>
<reference evidence="3" key="1">
    <citation type="submission" date="2020-11" db="EMBL/GenBank/DDBJ databases">
        <authorList>
            <person name="Konstantinou D."/>
            <person name="Gkelis S."/>
            <person name="Popin R."/>
            <person name="Fewer D."/>
            <person name="Sivonen K."/>
        </authorList>
    </citation>
    <scope>NUCLEOTIDE SEQUENCE</scope>
    <source>
        <strain evidence="3">TAU-MAC 1115</strain>
    </source>
</reference>
<dbReference type="GO" id="GO:0018169">
    <property type="term" value="F:ribosomal S6-glutamic acid ligase activity"/>
    <property type="evidence" value="ECO:0007669"/>
    <property type="project" value="TreeGrafter"/>
</dbReference>
<evidence type="ECO:0000259" key="2">
    <source>
        <dbReference type="PROSITE" id="PS50975"/>
    </source>
</evidence>
<sequence>MIYAIGLDTDKTYIHFLKEAHRRKVEIQPINLRALAMGEWDIVLPVNEMSALYIDGKYVALDPNGSYFCRLVDLASVFSNFNEATCWRGMIFGLSAWLREIPGVVINRPGFQNHNSSKPFHENFLQSLGFLVPPSITSSDASRLYEFACSGPTIVKTISGVRANCRIVCADEFLDFDSSQGPVHLQRYIDGSDIRAHVIGNVIHAQLIQSSKVDYRLDYQESTFQKYQFPEELDQKIIEATKKVGLTLAGWDFKLTKDNRFWCFEVNPTPAYDSYDRRANGDITSSLIDFLINCSN</sequence>
<organism evidence="3 4">
    <name type="scientific">Leptothoe spongobia TAU-MAC 1115</name>
    <dbReference type="NCBI Taxonomy" id="1967444"/>
    <lineage>
        <taxon>Bacteria</taxon>
        <taxon>Bacillati</taxon>
        <taxon>Cyanobacteriota</taxon>
        <taxon>Cyanophyceae</taxon>
        <taxon>Nodosilineales</taxon>
        <taxon>Cymatolegaceae</taxon>
        <taxon>Leptothoe</taxon>
        <taxon>Leptothoe spongobia</taxon>
    </lineage>
</organism>
<keyword evidence="1" id="KW-0547">Nucleotide-binding</keyword>
<gene>
    <name evidence="3" type="ORF">IXB50_20095</name>
</gene>
<proteinExistence type="predicted"/>
<dbReference type="GO" id="GO:0005737">
    <property type="term" value="C:cytoplasm"/>
    <property type="evidence" value="ECO:0007669"/>
    <property type="project" value="TreeGrafter"/>
</dbReference>